<keyword evidence="11" id="KW-0998">Cell outer membrane</keyword>
<dbReference type="NCBIfam" id="TIGR00548">
    <property type="entry name" value="lolB"/>
    <property type="match status" value="1"/>
</dbReference>
<keyword evidence="7" id="KW-0653">Protein transport</keyword>
<evidence type="ECO:0000256" key="8">
    <source>
        <dbReference type="ARBA" id="ARBA00023136"/>
    </source>
</evidence>
<evidence type="ECO:0000256" key="3">
    <source>
        <dbReference type="ARBA" id="ARBA00011245"/>
    </source>
</evidence>
<keyword evidence="10" id="KW-0143">Chaperone</keyword>
<comment type="similarity">
    <text evidence="2">Belongs to the LolB family.</text>
</comment>
<dbReference type="InterPro" id="IPR029046">
    <property type="entry name" value="LolA/LolB/LppX"/>
</dbReference>
<evidence type="ECO:0000256" key="5">
    <source>
        <dbReference type="ARBA" id="ARBA00022448"/>
    </source>
</evidence>
<keyword evidence="5" id="KW-0813">Transport</keyword>
<comment type="subunit">
    <text evidence="3">Monomer.</text>
</comment>
<dbReference type="AlphaFoldDB" id="A0A3M2HII8"/>
<accession>A0A3M2HII8</accession>
<dbReference type="OrthoDB" id="9797618at2"/>
<evidence type="ECO:0000256" key="9">
    <source>
        <dbReference type="ARBA" id="ARBA00023139"/>
    </source>
</evidence>
<evidence type="ECO:0000256" key="12">
    <source>
        <dbReference type="ARBA" id="ARBA00023288"/>
    </source>
</evidence>
<organism evidence="13 14">
    <name type="scientific">Solilutibacter pythonis</name>
    <dbReference type="NCBI Taxonomy" id="2483112"/>
    <lineage>
        <taxon>Bacteria</taxon>
        <taxon>Pseudomonadati</taxon>
        <taxon>Pseudomonadota</taxon>
        <taxon>Gammaproteobacteria</taxon>
        <taxon>Lysobacterales</taxon>
        <taxon>Lysobacteraceae</taxon>
        <taxon>Solilutibacter</taxon>
    </lineage>
</organism>
<keyword evidence="12 13" id="KW-0449">Lipoprotein</keyword>
<evidence type="ECO:0000256" key="2">
    <source>
        <dbReference type="ARBA" id="ARBA00009696"/>
    </source>
</evidence>
<evidence type="ECO:0000256" key="11">
    <source>
        <dbReference type="ARBA" id="ARBA00023237"/>
    </source>
</evidence>
<comment type="caution">
    <text evidence="13">The sequence shown here is derived from an EMBL/GenBank/DDBJ whole genome shotgun (WGS) entry which is preliminary data.</text>
</comment>
<reference evidence="13 14" key="1">
    <citation type="submission" date="2018-10" db="EMBL/GenBank/DDBJ databases">
        <title>Proposal of Lysobacter pythonis sp. nov. isolated from royal pythons (Python regius).</title>
        <authorList>
            <person name="Hans-Juergen B."/>
            <person name="Huptas C."/>
            <person name="Sandra B."/>
            <person name="Igor L."/>
            <person name="Joachim S."/>
            <person name="Siegfried S."/>
            <person name="Mareike W."/>
            <person name="Peter K."/>
        </authorList>
    </citation>
    <scope>NUCLEOTIDE SEQUENCE [LARGE SCALE GENOMIC DNA]</scope>
    <source>
        <strain evidence="13 14">4284/11</strain>
    </source>
</reference>
<dbReference type="Gene3D" id="2.50.20.10">
    <property type="entry name" value="Lipoprotein localisation LolA/LolB/LppX"/>
    <property type="match status" value="1"/>
</dbReference>
<evidence type="ECO:0000313" key="13">
    <source>
        <dbReference type="EMBL" id="RMH89541.1"/>
    </source>
</evidence>
<keyword evidence="8" id="KW-0472">Membrane</keyword>
<name>A0A3M2HII8_9GAMM</name>
<gene>
    <name evidence="13" type="primary">lolB</name>
    <name evidence="13" type="ORF">EBB59_10335</name>
</gene>
<evidence type="ECO:0000256" key="10">
    <source>
        <dbReference type="ARBA" id="ARBA00023186"/>
    </source>
</evidence>
<evidence type="ECO:0000256" key="4">
    <source>
        <dbReference type="ARBA" id="ARBA00016202"/>
    </source>
</evidence>
<evidence type="ECO:0000256" key="7">
    <source>
        <dbReference type="ARBA" id="ARBA00022927"/>
    </source>
</evidence>
<dbReference type="RefSeq" id="WP_122102135.1">
    <property type="nucleotide sequence ID" value="NZ_RFLY01000015.1"/>
</dbReference>
<protein>
    <recommendedName>
        <fullName evidence="4">Outer-membrane lipoprotein LolB</fullName>
    </recommendedName>
</protein>
<evidence type="ECO:0000313" key="14">
    <source>
        <dbReference type="Proteomes" id="UP000275012"/>
    </source>
</evidence>
<evidence type="ECO:0000256" key="1">
    <source>
        <dbReference type="ARBA" id="ARBA00004459"/>
    </source>
</evidence>
<dbReference type="Pfam" id="PF03550">
    <property type="entry name" value="LolB"/>
    <property type="match status" value="1"/>
</dbReference>
<keyword evidence="9" id="KW-0564">Palmitate</keyword>
<keyword evidence="6" id="KW-0732">Signal</keyword>
<evidence type="ECO:0000256" key="6">
    <source>
        <dbReference type="ARBA" id="ARBA00022729"/>
    </source>
</evidence>
<keyword evidence="14" id="KW-1185">Reference proteome</keyword>
<dbReference type="SUPFAM" id="SSF89392">
    <property type="entry name" value="Prokaryotic lipoproteins and lipoprotein localization factors"/>
    <property type="match status" value="1"/>
</dbReference>
<proteinExistence type="inferred from homology"/>
<dbReference type="Proteomes" id="UP000275012">
    <property type="component" value="Unassembled WGS sequence"/>
</dbReference>
<dbReference type="InterPro" id="IPR004565">
    <property type="entry name" value="OM_lipoprot_LolB"/>
</dbReference>
<dbReference type="GO" id="GO:0009279">
    <property type="term" value="C:cell outer membrane"/>
    <property type="evidence" value="ECO:0007669"/>
    <property type="project" value="UniProtKB-SubCell"/>
</dbReference>
<sequence>MRIEMQNGRGLGASSQAAKTVATAILPATGRSQWVWRCGAFAIVLVLLAGCAGRNVKPATGGVIVCDENASTIPDNCPNYVVDWFVSMADRPATAGDGRAWSMSGRVAVASGRQSGNARIEWRQRENADYSVTLSAPVTRQSWRLDVNPQGAAISGLPQGPKNGPDAAALLREATGWDIPIVYMGAWLRGESASGADRPRRYVFSEPGGYLLGFDQHGWRIEFVRAGNQELPTRITATRGESRVRLVIDQWSDGAGE</sequence>
<dbReference type="CDD" id="cd16326">
    <property type="entry name" value="LolB"/>
    <property type="match status" value="1"/>
</dbReference>
<comment type="subcellular location">
    <subcellularLocation>
        <location evidence="1">Cell outer membrane</location>
        <topology evidence="1">Lipid-anchor</topology>
    </subcellularLocation>
</comment>
<dbReference type="GO" id="GO:0015031">
    <property type="term" value="P:protein transport"/>
    <property type="evidence" value="ECO:0007669"/>
    <property type="project" value="UniProtKB-KW"/>
</dbReference>
<dbReference type="EMBL" id="RFLY01000015">
    <property type="protein sequence ID" value="RMH89541.1"/>
    <property type="molecule type" value="Genomic_DNA"/>
</dbReference>